<feature type="binding site" evidence="10">
    <location>
        <position position="251"/>
    </location>
    <ligand>
        <name>beta-D-galactose</name>
        <dbReference type="ChEBI" id="CHEBI:27667"/>
    </ligand>
</feature>
<feature type="binding site" evidence="11">
    <location>
        <begin position="80"/>
        <end position="81"/>
    </location>
    <ligand>
        <name>beta-D-galactose</name>
        <dbReference type="ChEBI" id="CHEBI:27667"/>
    </ligand>
</feature>
<evidence type="ECO:0000256" key="6">
    <source>
        <dbReference type="ARBA" id="ARBA00023235"/>
    </source>
</evidence>
<dbReference type="RefSeq" id="WP_074754840.1">
    <property type="nucleotide sequence ID" value="NZ_FOGJ01000005.1"/>
</dbReference>
<comment type="pathway">
    <text evidence="2 8">Carbohydrate metabolism; hexose metabolism.</text>
</comment>
<dbReference type="EC" id="5.1.3.3" evidence="4 8"/>
<dbReference type="GO" id="GO:0004034">
    <property type="term" value="F:aldose 1-epimerase activity"/>
    <property type="evidence" value="ECO:0007669"/>
    <property type="project" value="UniProtKB-EC"/>
</dbReference>
<reference evidence="12 13" key="1">
    <citation type="submission" date="2016-10" db="EMBL/GenBank/DDBJ databases">
        <authorList>
            <person name="de Groot N.N."/>
        </authorList>
    </citation>
    <scope>NUCLEOTIDE SEQUENCE [LARGE SCALE GENOMIC DNA]</scope>
    <source>
        <strain evidence="12 13">AR40</strain>
    </source>
</reference>
<dbReference type="EMBL" id="FOGJ01000005">
    <property type="protein sequence ID" value="SER40971.1"/>
    <property type="molecule type" value="Genomic_DNA"/>
</dbReference>
<evidence type="ECO:0000256" key="10">
    <source>
        <dbReference type="PIRSR" id="PIRSR005096-2"/>
    </source>
</evidence>
<comment type="catalytic activity">
    <reaction evidence="1 8">
        <text>alpha-D-glucose = beta-D-glucose</text>
        <dbReference type="Rhea" id="RHEA:10264"/>
        <dbReference type="ChEBI" id="CHEBI:15903"/>
        <dbReference type="ChEBI" id="CHEBI:17925"/>
        <dbReference type="EC" id="5.1.3.3"/>
    </reaction>
</comment>
<dbReference type="PIRSF" id="PIRSF005096">
    <property type="entry name" value="GALM"/>
    <property type="match status" value="1"/>
</dbReference>
<keyword evidence="7 8" id="KW-0119">Carbohydrate metabolism</keyword>
<dbReference type="CDD" id="cd09019">
    <property type="entry name" value="galactose_mutarotase_like"/>
    <property type="match status" value="1"/>
</dbReference>
<evidence type="ECO:0000256" key="11">
    <source>
        <dbReference type="PIRSR" id="PIRSR005096-3"/>
    </source>
</evidence>
<feature type="active site" description="Proton donor" evidence="9">
    <location>
        <position position="178"/>
    </location>
</feature>
<dbReference type="PROSITE" id="PS00545">
    <property type="entry name" value="ALDOSE_1_EPIMERASE"/>
    <property type="match status" value="1"/>
</dbReference>
<dbReference type="Pfam" id="PF01263">
    <property type="entry name" value="Aldose_epim"/>
    <property type="match status" value="1"/>
</dbReference>
<dbReference type="GO" id="GO:0030246">
    <property type="term" value="F:carbohydrate binding"/>
    <property type="evidence" value="ECO:0007669"/>
    <property type="project" value="InterPro"/>
</dbReference>
<accession>A0A1H9NYM8</accession>
<evidence type="ECO:0000256" key="3">
    <source>
        <dbReference type="ARBA" id="ARBA00006206"/>
    </source>
</evidence>
<evidence type="ECO:0000256" key="1">
    <source>
        <dbReference type="ARBA" id="ARBA00001614"/>
    </source>
</evidence>
<evidence type="ECO:0000256" key="4">
    <source>
        <dbReference type="ARBA" id="ARBA00013185"/>
    </source>
</evidence>
<dbReference type="InterPro" id="IPR008183">
    <property type="entry name" value="Aldose_1/G6P_1-epimerase"/>
</dbReference>
<dbReference type="Proteomes" id="UP000182584">
    <property type="component" value="Unassembled WGS sequence"/>
</dbReference>
<dbReference type="PANTHER" id="PTHR10091">
    <property type="entry name" value="ALDOSE-1-EPIMERASE"/>
    <property type="match status" value="1"/>
</dbReference>
<dbReference type="InterPro" id="IPR015443">
    <property type="entry name" value="Aldose_1-epimerase"/>
</dbReference>
<organism evidence="12 13">
    <name type="scientific">Butyrivibrio fibrisolvens</name>
    <dbReference type="NCBI Taxonomy" id="831"/>
    <lineage>
        <taxon>Bacteria</taxon>
        <taxon>Bacillati</taxon>
        <taxon>Bacillota</taxon>
        <taxon>Clostridia</taxon>
        <taxon>Lachnospirales</taxon>
        <taxon>Lachnospiraceae</taxon>
        <taxon>Butyrivibrio</taxon>
    </lineage>
</organism>
<dbReference type="PANTHER" id="PTHR10091:SF0">
    <property type="entry name" value="GALACTOSE MUTAROTASE"/>
    <property type="match status" value="1"/>
</dbReference>
<proteinExistence type="inferred from homology"/>
<dbReference type="UniPathway" id="UPA00242"/>
<comment type="similarity">
    <text evidence="3 8">Belongs to the aldose epimerase family.</text>
</comment>
<dbReference type="GO" id="GO:0033499">
    <property type="term" value="P:galactose catabolic process via UDP-galactose, Leloir pathway"/>
    <property type="evidence" value="ECO:0007669"/>
    <property type="project" value="TreeGrafter"/>
</dbReference>
<evidence type="ECO:0000313" key="13">
    <source>
        <dbReference type="Proteomes" id="UP000182584"/>
    </source>
</evidence>
<sequence length="355" mass="38966">MSVKREFVGETQKGQAVYLFHITNKNDMEVTVLNYGINIQNVFVKDSNGNRCDVVLGFDDFEGYTDNKPTLGSTIGPSANRVEGGKYTIAGKEYHLPLNENGVNNLHTDGDNGFHKTVWDSEEGDNLVRFTYKAADGELGFPGNRTFTVEVSLSDDNELTLHYHADSDADTLINITNHTYFNLGGSGSGKVLGHVLQLNSHYFTPVKDKNSIPSGEKRAVKGTPLDFTTPKTIGQDIASDYEQIALANGYDHNFIIDGAVDEDGNVDGGMHEFAIVTNPATGITMHASTNLPGFQFYSANFLKDLVGKDGYEYGQYDGLCLETQTYPNSINTPSFPSPVYGPDRPYDAVTVYKFN</sequence>
<dbReference type="GO" id="GO:0006006">
    <property type="term" value="P:glucose metabolic process"/>
    <property type="evidence" value="ECO:0007669"/>
    <property type="project" value="TreeGrafter"/>
</dbReference>
<keyword evidence="6 8" id="KW-0413">Isomerase</keyword>
<gene>
    <name evidence="12" type="ORF">SAMN04487884_10574</name>
</gene>
<dbReference type="InterPro" id="IPR014718">
    <property type="entry name" value="GH-type_carb-bd"/>
</dbReference>
<dbReference type="eggNOG" id="COG2017">
    <property type="taxonomic scope" value="Bacteria"/>
</dbReference>
<evidence type="ECO:0000256" key="7">
    <source>
        <dbReference type="ARBA" id="ARBA00023277"/>
    </source>
</evidence>
<evidence type="ECO:0000256" key="2">
    <source>
        <dbReference type="ARBA" id="ARBA00005028"/>
    </source>
</evidence>
<evidence type="ECO:0000256" key="8">
    <source>
        <dbReference type="PIRNR" id="PIRNR005096"/>
    </source>
</evidence>
<dbReference type="Gene3D" id="2.70.98.10">
    <property type="match status" value="1"/>
</dbReference>
<protein>
    <recommendedName>
        <fullName evidence="5 8">Aldose 1-epimerase</fullName>
        <ecNumber evidence="4 8">5.1.3.3</ecNumber>
    </recommendedName>
</protein>
<dbReference type="OrthoDB" id="9779408at2"/>
<feature type="binding site" evidence="11">
    <location>
        <begin position="178"/>
        <end position="180"/>
    </location>
    <ligand>
        <name>beta-D-galactose</name>
        <dbReference type="ChEBI" id="CHEBI:27667"/>
    </ligand>
</feature>
<dbReference type="AlphaFoldDB" id="A0A1H9NYM8"/>
<dbReference type="InterPro" id="IPR011013">
    <property type="entry name" value="Gal_mutarotase_sf_dom"/>
</dbReference>
<feature type="active site" description="Proton acceptor" evidence="9">
    <location>
        <position position="322"/>
    </location>
</feature>
<evidence type="ECO:0000313" key="12">
    <source>
        <dbReference type="EMBL" id="SER40971.1"/>
    </source>
</evidence>
<dbReference type="InterPro" id="IPR047215">
    <property type="entry name" value="Galactose_mutarotase-like"/>
</dbReference>
<evidence type="ECO:0000256" key="5">
    <source>
        <dbReference type="ARBA" id="ARBA00014165"/>
    </source>
</evidence>
<dbReference type="InterPro" id="IPR018052">
    <property type="entry name" value="Ald1_epimerase_CS"/>
</dbReference>
<dbReference type="SUPFAM" id="SSF74650">
    <property type="entry name" value="Galactose mutarotase-like"/>
    <property type="match status" value="1"/>
</dbReference>
<dbReference type="NCBIfam" id="NF008277">
    <property type="entry name" value="PRK11055.1"/>
    <property type="match status" value="1"/>
</dbReference>
<name>A0A1H9NYM8_BUTFI</name>
<evidence type="ECO:0000256" key="9">
    <source>
        <dbReference type="PIRSR" id="PIRSR005096-1"/>
    </source>
</evidence>